<evidence type="ECO:0000256" key="1">
    <source>
        <dbReference type="ARBA" id="ARBA00004429"/>
    </source>
</evidence>
<gene>
    <name evidence="4" type="primary">fucP_19</name>
    <name evidence="4" type="ORF">SDC9_129476</name>
</gene>
<feature type="transmembrane region" description="Helical" evidence="3">
    <location>
        <begin position="121"/>
        <end position="138"/>
    </location>
</feature>
<evidence type="ECO:0000256" key="2">
    <source>
        <dbReference type="ARBA" id="ARBA00022475"/>
    </source>
</evidence>
<proteinExistence type="predicted"/>
<name>A0A645CZW2_9ZZZZ</name>
<feature type="transmembrane region" description="Helical" evidence="3">
    <location>
        <begin position="172"/>
        <end position="195"/>
    </location>
</feature>
<keyword evidence="3" id="KW-0472">Membrane</keyword>
<dbReference type="InterPro" id="IPR050375">
    <property type="entry name" value="MFS_TsgA-like"/>
</dbReference>
<dbReference type="Gene3D" id="1.20.1250.20">
    <property type="entry name" value="MFS general substrate transporter like domains"/>
    <property type="match status" value="2"/>
</dbReference>
<dbReference type="GO" id="GO:0005886">
    <property type="term" value="C:plasma membrane"/>
    <property type="evidence" value="ECO:0007669"/>
    <property type="project" value="UniProtKB-SubCell"/>
</dbReference>
<feature type="transmembrane region" description="Helical" evidence="3">
    <location>
        <begin position="38"/>
        <end position="59"/>
    </location>
</feature>
<evidence type="ECO:0000313" key="4">
    <source>
        <dbReference type="EMBL" id="MPM82415.1"/>
    </source>
</evidence>
<evidence type="ECO:0000256" key="3">
    <source>
        <dbReference type="SAM" id="Phobius"/>
    </source>
</evidence>
<protein>
    <submittedName>
        <fullName evidence="4">L-fucose-proton symporter</fullName>
    </submittedName>
</protein>
<reference evidence="4" key="1">
    <citation type="submission" date="2019-08" db="EMBL/GenBank/DDBJ databases">
        <authorList>
            <person name="Kucharzyk K."/>
            <person name="Murdoch R.W."/>
            <person name="Higgins S."/>
            <person name="Loffler F."/>
        </authorList>
    </citation>
    <scope>NUCLEOTIDE SEQUENCE</scope>
</reference>
<keyword evidence="2" id="KW-1003">Cell membrane</keyword>
<dbReference type="AlphaFoldDB" id="A0A645CZW2"/>
<feature type="transmembrane region" description="Helical" evidence="3">
    <location>
        <begin position="233"/>
        <end position="256"/>
    </location>
</feature>
<feature type="transmembrane region" description="Helical" evidence="3">
    <location>
        <begin position="207"/>
        <end position="227"/>
    </location>
</feature>
<dbReference type="PANTHER" id="PTHR43702:SF11">
    <property type="entry name" value="L-FUCOSE-PROTON SYMPORTER"/>
    <property type="match status" value="1"/>
</dbReference>
<dbReference type="PANTHER" id="PTHR43702">
    <property type="entry name" value="L-FUCOSE-PROTON SYMPORTER"/>
    <property type="match status" value="1"/>
</dbReference>
<organism evidence="4">
    <name type="scientific">bioreactor metagenome</name>
    <dbReference type="NCBI Taxonomy" id="1076179"/>
    <lineage>
        <taxon>unclassified sequences</taxon>
        <taxon>metagenomes</taxon>
        <taxon>ecological metagenomes</taxon>
    </lineage>
</organism>
<comment type="subcellular location">
    <subcellularLocation>
        <location evidence="1">Cell inner membrane</location>
        <topology evidence="1">Multi-pass membrane protein</topology>
    </subcellularLocation>
</comment>
<comment type="caution">
    <text evidence="4">The sequence shown here is derived from an EMBL/GenBank/DDBJ whole genome shotgun (WGS) entry which is preliminary data.</text>
</comment>
<keyword evidence="3" id="KW-0812">Transmembrane</keyword>
<dbReference type="SUPFAM" id="SSF103473">
    <property type="entry name" value="MFS general substrate transporter"/>
    <property type="match status" value="1"/>
</dbReference>
<keyword evidence="3" id="KW-1133">Transmembrane helix</keyword>
<feature type="transmembrane region" description="Helical" evidence="3">
    <location>
        <begin position="150"/>
        <end position="166"/>
    </location>
</feature>
<sequence length="264" mass="28696">MIVLLLAIRFTKMPNLRESGEKVEFGATLRRLKKNKNYVWGVVAQFFNIGAQIAVWSFVIRYAMQQLNFDGVLASLGDSASADDVVNALRGVEPVAAAFYNCCEWIGLNDLLPRTSEQAAATYYIMSLILFVLMRFACTGMMKYVKAYKLLIGLALLAVACCIGAMFGEGSFGVYCLMGISGCMSLMFPTIYGFGLTGLGEDTKIGGSFMVMAIAGAAILTQIQGIVSDQTGSIMTAYIVPAFAFAVIAYYGYFVARKQELSIK</sequence>
<accession>A0A645CZW2</accession>
<dbReference type="EMBL" id="VSSQ01031510">
    <property type="protein sequence ID" value="MPM82415.1"/>
    <property type="molecule type" value="Genomic_DNA"/>
</dbReference>
<dbReference type="InterPro" id="IPR036259">
    <property type="entry name" value="MFS_trans_sf"/>
</dbReference>